<keyword evidence="3 5" id="KW-0238">DNA-binding</keyword>
<name>A0A367F9P5_9ACTN</name>
<evidence type="ECO:0000313" key="9">
    <source>
        <dbReference type="Proteomes" id="UP000253094"/>
    </source>
</evidence>
<dbReference type="SUPFAM" id="SSF48452">
    <property type="entry name" value="TPR-like"/>
    <property type="match status" value="2"/>
</dbReference>
<accession>A0A367F9P5</accession>
<dbReference type="GO" id="GO:0043531">
    <property type="term" value="F:ADP binding"/>
    <property type="evidence" value="ECO:0007669"/>
    <property type="project" value="InterPro"/>
</dbReference>
<dbReference type="PRINTS" id="PR00364">
    <property type="entry name" value="DISEASERSIST"/>
</dbReference>
<dbReference type="InterPro" id="IPR005158">
    <property type="entry name" value="BTAD"/>
</dbReference>
<evidence type="ECO:0000256" key="2">
    <source>
        <dbReference type="ARBA" id="ARBA00023015"/>
    </source>
</evidence>
<dbReference type="Proteomes" id="UP000253094">
    <property type="component" value="Unassembled WGS sequence"/>
</dbReference>
<evidence type="ECO:0000313" key="8">
    <source>
        <dbReference type="EMBL" id="RCG27093.1"/>
    </source>
</evidence>
<dbReference type="PANTHER" id="PTHR35807:SF1">
    <property type="entry name" value="TRANSCRIPTIONAL REGULATOR REDD"/>
    <property type="match status" value="1"/>
</dbReference>
<dbReference type="InterPro" id="IPR016032">
    <property type="entry name" value="Sig_transdc_resp-reg_C-effctor"/>
</dbReference>
<protein>
    <submittedName>
        <fullName evidence="8">Transcriptional regulator</fullName>
    </submittedName>
</protein>
<dbReference type="InterPro" id="IPR036388">
    <property type="entry name" value="WH-like_DNA-bd_sf"/>
</dbReference>
<dbReference type="InterPro" id="IPR011990">
    <property type="entry name" value="TPR-like_helical_dom_sf"/>
</dbReference>
<organism evidence="8 9">
    <name type="scientific">Sphaerisporangium album</name>
    <dbReference type="NCBI Taxonomy" id="509200"/>
    <lineage>
        <taxon>Bacteria</taxon>
        <taxon>Bacillati</taxon>
        <taxon>Actinomycetota</taxon>
        <taxon>Actinomycetes</taxon>
        <taxon>Streptosporangiales</taxon>
        <taxon>Streptosporangiaceae</taxon>
        <taxon>Sphaerisporangium</taxon>
    </lineage>
</organism>
<proteinExistence type="inferred from homology"/>
<evidence type="ECO:0000256" key="6">
    <source>
        <dbReference type="SAM" id="MobiDB-lite"/>
    </source>
</evidence>
<dbReference type="CDD" id="cd15831">
    <property type="entry name" value="BTAD"/>
    <property type="match status" value="1"/>
</dbReference>
<dbReference type="Gene3D" id="1.25.40.10">
    <property type="entry name" value="Tetratricopeptide repeat domain"/>
    <property type="match status" value="2"/>
</dbReference>
<dbReference type="PROSITE" id="PS51755">
    <property type="entry name" value="OMPR_PHOB"/>
    <property type="match status" value="1"/>
</dbReference>
<dbReference type="Pfam" id="PF00486">
    <property type="entry name" value="Trans_reg_C"/>
    <property type="match status" value="1"/>
</dbReference>
<evidence type="ECO:0000256" key="4">
    <source>
        <dbReference type="ARBA" id="ARBA00023163"/>
    </source>
</evidence>
<dbReference type="GO" id="GO:0000160">
    <property type="term" value="P:phosphorelay signal transduction system"/>
    <property type="evidence" value="ECO:0007669"/>
    <property type="project" value="InterPro"/>
</dbReference>
<dbReference type="GO" id="GO:0003677">
    <property type="term" value="F:DNA binding"/>
    <property type="evidence" value="ECO:0007669"/>
    <property type="project" value="UniProtKB-UniRule"/>
</dbReference>
<evidence type="ECO:0000256" key="5">
    <source>
        <dbReference type="PROSITE-ProRule" id="PRU01091"/>
    </source>
</evidence>
<keyword evidence="4" id="KW-0804">Transcription</keyword>
<keyword evidence="9" id="KW-1185">Reference proteome</keyword>
<dbReference type="GO" id="GO:0006355">
    <property type="term" value="P:regulation of DNA-templated transcription"/>
    <property type="evidence" value="ECO:0007669"/>
    <property type="project" value="InterPro"/>
</dbReference>
<dbReference type="InterPro" id="IPR051677">
    <property type="entry name" value="AfsR-DnrI-RedD_regulator"/>
</dbReference>
<reference evidence="8 9" key="1">
    <citation type="submission" date="2018-06" db="EMBL/GenBank/DDBJ databases">
        <title>Sphaerisporangium craniellae sp. nov., isolated from a marine sponge in the South China Sea.</title>
        <authorList>
            <person name="Li L."/>
        </authorList>
    </citation>
    <scope>NUCLEOTIDE SEQUENCE [LARGE SCALE GENOMIC DNA]</scope>
    <source>
        <strain evidence="8 9">CCTCC AA 208026</strain>
    </source>
</reference>
<evidence type="ECO:0000256" key="3">
    <source>
        <dbReference type="ARBA" id="ARBA00023125"/>
    </source>
</evidence>
<feature type="domain" description="OmpR/PhoB-type" evidence="7">
    <location>
        <begin position="21"/>
        <end position="114"/>
    </location>
</feature>
<sequence>MCARGELRPRDRLSPRHLGASAVDEMPRPGLLVLGPVQVHGDNGPVRLSGKLRAVLGTLLLHFNTSVSRDQLIAAVWDRPPASAVANLQTYVSQLRRSLAGVATLRTQGSRYLLPLERDQLDLAVFDDAARRARLEAVRGDLTAADREFGRAFSLCRGRPFEDAWFGSVMTPLISGVEERLAHARADWIDVRLDLGRHDDLVGELLEIVHAHPTWERAWNWYMLALYRAGRRTEALDAYHRARSALASEMGIDPGPELTGLHASILRGDPLPVSRAALEREEVASWPVIRQLPPEIGDFVGRGEELESLAGTILAGHAGAPVIAAVHGGPGVGKSALAVHLAHRLRPHFPDGQLYVRCGGSSPSPRTRGDLLAELLRALHVRETAIPASWEERAALYRSRLADRAVLLLLDDASDEEQVRALLPGTPGSAVLVTSRSRLPLEGAALLSLGVPPRDQALEFLARVAGEDRLRSDPDAADAVLRACGRLPLAIRVAGARLAARPSWPIRDLADRLKDARRRLDELSLGRLSVRADFEVSYAALPPAARRAFRLLGLTGFRRAAEWTVAALLGEQEKNADAVIETLVMAGLLVTVDAYGGRPRYAMHNLLRVYAHERAVAEDDERLRRGALRVLLAECLERVRAAVGHLPRPFAPPPPGGPVRRAPDREWPAAERENLVAAVALAAGLGWSRTAADLAYHLTSYLMAHGLHDDVARVQRTLLEAGGPREVLRARLILADVDMHRGRFDRASDEFGTLLGHFEGAGDRHASAYALTGRGICGHVLGRRQEALDDLGRAAEIFRELGDGGTLYALLRPRLRRRGVLAPPSGRAVAVQVSRVIAGTSGDVPV</sequence>
<dbReference type="SUPFAM" id="SSF52540">
    <property type="entry name" value="P-loop containing nucleoside triphosphate hydrolases"/>
    <property type="match status" value="1"/>
</dbReference>
<evidence type="ECO:0000259" key="7">
    <source>
        <dbReference type="PROSITE" id="PS51755"/>
    </source>
</evidence>
<dbReference type="Pfam" id="PF03704">
    <property type="entry name" value="BTAD"/>
    <property type="match status" value="1"/>
</dbReference>
<dbReference type="Gene3D" id="3.40.50.300">
    <property type="entry name" value="P-loop containing nucleotide triphosphate hydrolases"/>
    <property type="match status" value="1"/>
</dbReference>
<dbReference type="PANTHER" id="PTHR35807">
    <property type="entry name" value="TRANSCRIPTIONAL REGULATOR REDD-RELATED"/>
    <property type="match status" value="1"/>
</dbReference>
<dbReference type="SUPFAM" id="SSF46894">
    <property type="entry name" value="C-terminal effector domain of the bipartite response regulators"/>
    <property type="match status" value="1"/>
</dbReference>
<dbReference type="Pfam" id="PF00931">
    <property type="entry name" value="NB-ARC"/>
    <property type="match status" value="1"/>
</dbReference>
<dbReference type="SMART" id="SM01043">
    <property type="entry name" value="BTAD"/>
    <property type="match status" value="1"/>
</dbReference>
<dbReference type="InterPro" id="IPR002182">
    <property type="entry name" value="NB-ARC"/>
</dbReference>
<dbReference type="OrthoDB" id="581105at2"/>
<comment type="similarity">
    <text evidence="1">Belongs to the AfsR/DnrI/RedD regulatory family.</text>
</comment>
<feature type="DNA-binding region" description="OmpR/PhoB-type" evidence="5">
    <location>
        <begin position="21"/>
        <end position="114"/>
    </location>
</feature>
<dbReference type="InterPro" id="IPR001867">
    <property type="entry name" value="OmpR/PhoB-type_DNA-bd"/>
</dbReference>
<feature type="compositionally biased region" description="Basic and acidic residues" evidence="6">
    <location>
        <begin position="1"/>
        <end position="14"/>
    </location>
</feature>
<dbReference type="InterPro" id="IPR027417">
    <property type="entry name" value="P-loop_NTPase"/>
</dbReference>
<dbReference type="Gene3D" id="1.10.10.10">
    <property type="entry name" value="Winged helix-like DNA-binding domain superfamily/Winged helix DNA-binding domain"/>
    <property type="match status" value="1"/>
</dbReference>
<keyword evidence="2" id="KW-0805">Transcription regulation</keyword>
<dbReference type="SMART" id="SM00862">
    <property type="entry name" value="Trans_reg_C"/>
    <property type="match status" value="1"/>
</dbReference>
<dbReference type="AlphaFoldDB" id="A0A367F9P5"/>
<dbReference type="EMBL" id="QOIL01000017">
    <property type="protein sequence ID" value="RCG27093.1"/>
    <property type="molecule type" value="Genomic_DNA"/>
</dbReference>
<comment type="caution">
    <text evidence="8">The sequence shown here is derived from an EMBL/GenBank/DDBJ whole genome shotgun (WGS) entry which is preliminary data.</text>
</comment>
<feature type="region of interest" description="Disordered" evidence="6">
    <location>
        <begin position="1"/>
        <end position="22"/>
    </location>
</feature>
<evidence type="ECO:0000256" key="1">
    <source>
        <dbReference type="ARBA" id="ARBA00005820"/>
    </source>
</evidence>
<gene>
    <name evidence="8" type="ORF">DQ384_28050</name>
</gene>